<reference evidence="2" key="2">
    <citation type="submission" date="2025-08" db="UniProtKB">
        <authorList>
            <consortium name="Ensembl"/>
        </authorList>
    </citation>
    <scope>IDENTIFICATION</scope>
</reference>
<dbReference type="Ensembl" id="ENSCINT00000005389.3">
    <property type="protein sequence ID" value="ENSCINP00000005389.3"/>
    <property type="gene ID" value="ENSCING00000002652.3"/>
</dbReference>
<dbReference type="Proteomes" id="UP000008144">
    <property type="component" value="Unassembled WGS sequence"/>
</dbReference>
<dbReference type="HOGENOM" id="CLU_1217122_0_0_1"/>
<sequence>MDLKQVQKLLKADILQHQILMAKLKETPKDEILRKELRDIQKHISELGAVQKQLSKAKSNEKKKVKDENNTTNIESKDHTIVNGSSFIKIGSQDKTTSVGQLVQISSINYQQDIVSQPNQTSTTGVSILCNGGAKSPPTKINFMKPHETKELTKVLISNGVIKPNTHTVLEITQQTNNPVLTNGKSPDHYQPLNLTKSGSNSNNKLLKTLNNGNSVLLPLAPLGDLGA</sequence>
<dbReference type="GeneTree" id="ENSGT00660000096565"/>
<reference evidence="2" key="3">
    <citation type="submission" date="2025-09" db="UniProtKB">
        <authorList>
            <consortium name="Ensembl"/>
        </authorList>
    </citation>
    <scope>IDENTIFICATION</scope>
</reference>
<evidence type="ECO:0000256" key="1">
    <source>
        <dbReference type="SAM" id="MobiDB-lite"/>
    </source>
</evidence>
<accession>F7AIV9</accession>
<feature type="region of interest" description="Disordered" evidence="1">
    <location>
        <begin position="51"/>
        <end position="72"/>
    </location>
</feature>
<protein>
    <submittedName>
        <fullName evidence="2">Uncharacterized protein</fullName>
    </submittedName>
</protein>
<evidence type="ECO:0000313" key="2">
    <source>
        <dbReference type="Ensembl" id="ENSCINP00000005389.3"/>
    </source>
</evidence>
<feature type="compositionally biased region" description="Basic and acidic residues" evidence="1">
    <location>
        <begin position="58"/>
        <end position="72"/>
    </location>
</feature>
<evidence type="ECO:0000313" key="3">
    <source>
        <dbReference type="Proteomes" id="UP000008144"/>
    </source>
</evidence>
<keyword evidence="3" id="KW-1185">Reference proteome</keyword>
<proteinExistence type="predicted"/>
<dbReference type="InParanoid" id="F7AIV9"/>
<reference evidence="3" key="1">
    <citation type="journal article" date="2002" name="Science">
        <title>The draft genome of Ciona intestinalis: insights into chordate and vertebrate origins.</title>
        <authorList>
            <person name="Dehal P."/>
            <person name="Satou Y."/>
            <person name="Campbell R.K."/>
            <person name="Chapman J."/>
            <person name="Degnan B."/>
            <person name="De Tomaso A."/>
            <person name="Davidson B."/>
            <person name="Di Gregorio A."/>
            <person name="Gelpke M."/>
            <person name="Goodstein D.M."/>
            <person name="Harafuji N."/>
            <person name="Hastings K.E."/>
            <person name="Ho I."/>
            <person name="Hotta K."/>
            <person name="Huang W."/>
            <person name="Kawashima T."/>
            <person name="Lemaire P."/>
            <person name="Martinez D."/>
            <person name="Meinertzhagen I.A."/>
            <person name="Necula S."/>
            <person name="Nonaka M."/>
            <person name="Putnam N."/>
            <person name="Rash S."/>
            <person name="Saiga H."/>
            <person name="Satake M."/>
            <person name="Terry A."/>
            <person name="Yamada L."/>
            <person name="Wang H.G."/>
            <person name="Awazu S."/>
            <person name="Azumi K."/>
            <person name="Boore J."/>
            <person name="Branno M."/>
            <person name="Chin-Bow S."/>
            <person name="DeSantis R."/>
            <person name="Doyle S."/>
            <person name="Francino P."/>
            <person name="Keys D.N."/>
            <person name="Haga S."/>
            <person name="Hayashi H."/>
            <person name="Hino K."/>
            <person name="Imai K.S."/>
            <person name="Inaba K."/>
            <person name="Kano S."/>
            <person name="Kobayashi K."/>
            <person name="Kobayashi M."/>
            <person name="Lee B.I."/>
            <person name="Makabe K.W."/>
            <person name="Manohar C."/>
            <person name="Matassi G."/>
            <person name="Medina M."/>
            <person name="Mochizuki Y."/>
            <person name="Mount S."/>
            <person name="Morishita T."/>
            <person name="Miura S."/>
            <person name="Nakayama A."/>
            <person name="Nishizaka S."/>
            <person name="Nomoto H."/>
            <person name="Ohta F."/>
            <person name="Oishi K."/>
            <person name="Rigoutsos I."/>
            <person name="Sano M."/>
            <person name="Sasaki A."/>
            <person name="Sasakura Y."/>
            <person name="Shoguchi E."/>
            <person name="Shin-i T."/>
            <person name="Spagnuolo A."/>
            <person name="Stainier D."/>
            <person name="Suzuki M.M."/>
            <person name="Tassy O."/>
            <person name="Takatori N."/>
            <person name="Tokuoka M."/>
            <person name="Yagi K."/>
            <person name="Yoshizaki F."/>
            <person name="Wada S."/>
            <person name="Zhang C."/>
            <person name="Hyatt P.D."/>
            <person name="Larimer F."/>
            <person name="Detter C."/>
            <person name="Doggett N."/>
            <person name="Glavina T."/>
            <person name="Hawkins T."/>
            <person name="Richardson P."/>
            <person name="Lucas S."/>
            <person name="Kohara Y."/>
            <person name="Levine M."/>
            <person name="Satoh N."/>
            <person name="Rokhsar D.S."/>
        </authorList>
    </citation>
    <scope>NUCLEOTIDE SEQUENCE [LARGE SCALE GENOMIC DNA]</scope>
</reference>
<organism evidence="2 3">
    <name type="scientific">Ciona intestinalis</name>
    <name type="common">Transparent sea squirt</name>
    <name type="synonym">Ascidia intestinalis</name>
    <dbReference type="NCBI Taxonomy" id="7719"/>
    <lineage>
        <taxon>Eukaryota</taxon>
        <taxon>Metazoa</taxon>
        <taxon>Chordata</taxon>
        <taxon>Tunicata</taxon>
        <taxon>Ascidiacea</taxon>
        <taxon>Phlebobranchia</taxon>
        <taxon>Cionidae</taxon>
        <taxon>Ciona</taxon>
    </lineage>
</organism>
<dbReference type="OMA" id="ESKDHTI"/>
<dbReference type="AlphaFoldDB" id="F7AIV9"/>
<name>F7AIV9_CIOIN</name>